<dbReference type="SUPFAM" id="SSF52096">
    <property type="entry name" value="ClpP/crotonase"/>
    <property type="match status" value="1"/>
</dbReference>
<protein>
    <submittedName>
        <fullName evidence="3">Peptidase family S41</fullName>
    </submittedName>
</protein>
<dbReference type="GO" id="GO:0004175">
    <property type="term" value="F:endopeptidase activity"/>
    <property type="evidence" value="ECO:0007669"/>
    <property type="project" value="TreeGrafter"/>
</dbReference>
<dbReference type="PANTHER" id="PTHR32060">
    <property type="entry name" value="TAIL-SPECIFIC PROTEASE"/>
    <property type="match status" value="1"/>
</dbReference>
<gene>
    <name evidence="3" type="ORF">SAMN05443633_104400</name>
</gene>
<proteinExistence type="predicted"/>
<name>A0A1M5C4V2_9FLAO</name>
<dbReference type="GO" id="GO:0008236">
    <property type="term" value="F:serine-type peptidase activity"/>
    <property type="evidence" value="ECO:0007669"/>
    <property type="project" value="InterPro"/>
</dbReference>
<evidence type="ECO:0000256" key="1">
    <source>
        <dbReference type="SAM" id="SignalP"/>
    </source>
</evidence>
<keyword evidence="4" id="KW-1185">Reference proteome</keyword>
<dbReference type="STRING" id="1416778.SAMN05443633_104400"/>
<dbReference type="OrthoDB" id="7314861at2"/>
<dbReference type="Gene3D" id="3.90.226.10">
    <property type="entry name" value="2-enoyl-CoA Hydratase, Chain A, domain 1"/>
    <property type="match status" value="1"/>
</dbReference>
<feature type="domain" description="Tail specific protease" evidence="2">
    <location>
        <begin position="94"/>
        <end position="300"/>
    </location>
</feature>
<dbReference type="InterPro" id="IPR029045">
    <property type="entry name" value="ClpP/crotonase-like_dom_sf"/>
</dbReference>
<accession>A0A1M5C4V2</accession>
<dbReference type="InterPro" id="IPR005151">
    <property type="entry name" value="Tail-specific_protease"/>
</dbReference>
<dbReference type="AlphaFoldDB" id="A0A1M5C4V2"/>
<feature type="chain" id="PRO_5013019473" evidence="1">
    <location>
        <begin position="20"/>
        <end position="320"/>
    </location>
</feature>
<dbReference type="CDD" id="cd06567">
    <property type="entry name" value="Peptidase_S41"/>
    <property type="match status" value="1"/>
</dbReference>
<keyword evidence="1" id="KW-0732">Signal</keyword>
<dbReference type="Pfam" id="PF03572">
    <property type="entry name" value="Peptidase_S41"/>
    <property type="match status" value="1"/>
</dbReference>
<sequence>MKKFIFITIAMLIASKIQAQNGQTEKRAIALNKEIFKIIKKNSLFTDSLNWKNIEAENKALVYNDDNANNQKIIYDFYTKKLREVGDKHSFFISSKQISEISNATAAEIPQGEYLGNGIGWVKVPRLMTFDENKDILFANTIRSIIEKIDTENIITGWIVDLRHNGGGNMWPMLAGLNALIEDGTAGYFVQGKYKAPWSNNNGEINGKPKSVTTYKIKNSRVKIAVLVDANTGSSGEMTAISFFGLPNVKSFGQKSAGYTTANYTFKLSNGGELLLARTYVSDRTGKSYKGEITPDVVVSDLSNTKNDNVVKTAIKWLSE</sequence>
<evidence type="ECO:0000259" key="2">
    <source>
        <dbReference type="SMART" id="SM00245"/>
    </source>
</evidence>
<dbReference type="PANTHER" id="PTHR32060:SF30">
    <property type="entry name" value="CARBOXY-TERMINAL PROCESSING PROTEASE CTPA"/>
    <property type="match status" value="1"/>
</dbReference>
<dbReference type="SMART" id="SM00245">
    <property type="entry name" value="TSPc"/>
    <property type="match status" value="1"/>
</dbReference>
<reference evidence="4" key="1">
    <citation type="submission" date="2016-11" db="EMBL/GenBank/DDBJ databases">
        <authorList>
            <person name="Varghese N."/>
            <person name="Submissions S."/>
        </authorList>
    </citation>
    <scope>NUCLEOTIDE SEQUENCE [LARGE SCALE GENOMIC DNA]</scope>
    <source>
        <strain evidence="4">DSM 27619</strain>
    </source>
</reference>
<dbReference type="RefSeq" id="WP_083531657.1">
    <property type="nucleotide sequence ID" value="NZ_FQUT01000004.1"/>
</dbReference>
<dbReference type="EMBL" id="FQUT01000004">
    <property type="protein sequence ID" value="SHF49627.1"/>
    <property type="molecule type" value="Genomic_DNA"/>
</dbReference>
<dbReference type="GO" id="GO:0030288">
    <property type="term" value="C:outer membrane-bounded periplasmic space"/>
    <property type="evidence" value="ECO:0007669"/>
    <property type="project" value="TreeGrafter"/>
</dbReference>
<dbReference type="GO" id="GO:0007165">
    <property type="term" value="P:signal transduction"/>
    <property type="evidence" value="ECO:0007669"/>
    <property type="project" value="TreeGrafter"/>
</dbReference>
<organism evidence="3 4">
    <name type="scientific">Chryseobacterium arachidis</name>
    <dbReference type="NCBI Taxonomy" id="1416778"/>
    <lineage>
        <taxon>Bacteria</taxon>
        <taxon>Pseudomonadati</taxon>
        <taxon>Bacteroidota</taxon>
        <taxon>Flavobacteriia</taxon>
        <taxon>Flavobacteriales</taxon>
        <taxon>Weeksellaceae</taxon>
        <taxon>Chryseobacterium group</taxon>
        <taxon>Chryseobacterium</taxon>
    </lineage>
</organism>
<dbReference type="GO" id="GO:0006508">
    <property type="term" value="P:proteolysis"/>
    <property type="evidence" value="ECO:0007669"/>
    <property type="project" value="InterPro"/>
</dbReference>
<dbReference type="Proteomes" id="UP000184518">
    <property type="component" value="Unassembled WGS sequence"/>
</dbReference>
<evidence type="ECO:0000313" key="4">
    <source>
        <dbReference type="Proteomes" id="UP000184518"/>
    </source>
</evidence>
<feature type="signal peptide" evidence="1">
    <location>
        <begin position="1"/>
        <end position="19"/>
    </location>
</feature>
<evidence type="ECO:0000313" key="3">
    <source>
        <dbReference type="EMBL" id="SHF49627.1"/>
    </source>
</evidence>